<gene>
    <name evidence="3" type="ORF">SAMN05444171_2831</name>
</gene>
<accession>A0A1M6XP54</accession>
<dbReference type="EMBL" id="FNTI01000001">
    <property type="protein sequence ID" value="SED00636.1"/>
    <property type="molecule type" value="Genomic_DNA"/>
</dbReference>
<protein>
    <submittedName>
        <fullName evidence="3">PilZ domain-containing protein</fullName>
    </submittedName>
</protein>
<evidence type="ECO:0000313" key="4">
    <source>
        <dbReference type="Proteomes" id="UP000183208"/>
    </source>
</evidence>
<dbReference type="Proteomes" id="UP000183208">
    <property type="component" value="Unassembled WGS sequence"/>
</dbReference>
<proteinExistence type="predicted"/>
<name>A0A1M6XP54_9BRAD</name>
<dbReference type="InterPro" id="IPR009875">
    <property type="entry name" value="PilZ_domain"/>
</dbReference>
<reference evidence="3 4" key="1">
    <citation type="submission" date="2016-10" db="EMBL/GenBank/DDBJ databases">
        <authorList>
            <person name="de Groot N.N."/>
        </authorList>
    </citation>
    <scope>NUCLEOTIDE SEQUENCE [LARGE SCALE GENOMIC DNA]</scope>
    <source>
        <strain evidence="3 4">GAS522</strain>
    </source>
</reference>
<dbReference type="RefSeq" id="WP_244524911.1">
    <property type="nucleotide sequence ID" value="NZ_FNTI01000001.1"/>
</dbReference>
<dbReference type="AlphaFoldDB" id="A0A1M6XP54"/>
<dbReference type="Pfam" id="PF07238">
    <property type="entry name" value="PilZ"/>
    <property type="match status" value="1"/>
</dbReference>
<evidence type="ECO:0000313" key="3">
    <source>
        <dbReference type="EMBL" id="SED00636.1"/>
    </source>
</evidence>
<feature type="region of interest" description="Disordered" evidence="1">
    <location>
        <begin position="206"/>
        <end position="225"/>
    </location>
</feature>
<evidence type="ECO:0000256" key="1">
    <source>
        <dbReference type="SAM" id="MobiDB-lite"/>
    </source>
</evidence>
<sequence>MPVQDFLNQRSVNVTVDGSYTLPNWYDPQGKLRTFACRTTRVSPFRMIVEVPVVGKVGDRLTSYFRDFGKFEGSISDTMERSFLLELEMSRARREKLSDMLIWLEKKQKNPAIKCIRKDARFVPPNHHSTLTLADGSVHPCFIIDMSVSGVAVSSPVQPPIGMPLAVGACIGRVVRLLPNGIAIQFIERQNSRALERLTARVVQTGPAADPGASEPAASGDVIAV</sequence>
<organism evidence="3 4">
    <name type="scientific">Bradyrhizobium lablabi</name>
    <dbReference type="NCBI Taxonomy" id="722472"/>
    <lineage>
        <taxon>Bacteria</taxon>
        <taxon>Pseudomonadati</taxon>
        <taxon>Pseudomonadota</taxon>
        <taxon>Alphaproteobacteria</taxon>
        <taxon>Hyphomicrobiales</taxon>
        <taxon>Nitrobacteraceae</taxon>
        <taxon>Bradyrhizobium</taxon>
    </lineage>
</organism>
<dbReference type="SUPFAM" id="SSF141371">
    <property type="entry name" value="PilZ domain-like"/>
    <property type="match status" value="1"/>
</dbReference>
<dbReference type="GO" id="GO:0035438">
    <property type="term" value="F:cyclic-di-GMP binding"/>
    <property type="evidence" value="ECO:0007669"/>
    <property type="project" value="InterPro"/>
</dbReference>
<evidence type="ECO:0000259" key="2">
    <source>
        <dbReference type="Pfam" id="PF07238"/>
    </source>
</evidence>
<feature type="domain" description="PilZ" evidence="2">
    <location>
        <begin position="117"/>
        <end position="200"/>
    </location>
</feature>